<name>A0ABM9P5J6_9FLAO</name>
<gene>
    <name evidence="1" type="ORF">T190607A01A_50170</name>
</gene>
<keyword evidence="2" id="KW-1185">Reference proteome</keyword>
<dbReference type="RefSeq" id="WP_348713576.1">
    <property type="nucleotide sequence ID" value="NZ_CAXIXY010000007.1"/>
</dbReference>
<sequence>MKYWFMLFVLFLSCNNKKKINFELAELKKIKNIIADTEKIEKEILIKETYRNLKVQFGTNGEKISLFYSKLNENDEVFSYIESIDSIPGIDVDKTKLLKKNIFFLHKKGLSYQDFFYCDGGLKDFYVYQNADNENSEPENILYFSVLSKETISDKCFMSLFEIIEEKEGVYLLKRTNW</sequence>
<organism evidence="1 2">
    <name type="scientific">Tenacibaculum platacis</name>
    <dbReference type="NCBI Taxonomy" id="3137852"/>
    <lineage>
        <taxon>Bacteria</taxon>
        <taxon>Pseudomonadati</taxon>
        <taxon>Bacteroidota</taxon>
        <taxon>Flavobacteriia</taxon>
        <taxon>Flavobacteriales</taxon>
        <taxon>Flavobacteriaceae</taxon>
        <taxon>Tenacibaculum</taxon>
    </lineage>
</organism>
<dbReference type="EMBL" id="CAXIXY010000007">
    <property type="protein sequence ID" value="CAL2093265.1"/>
    <property type="molecule type" value="Genomic_DNA"/>
</dbReference>
<protein>
    <recommendedName>
        <fullName evidence="3">Lipoprotein</fullName>
    </recommendedName>
</protein>
<proteinExistence type="predicted"/>
<evidence type="ECO:0008006" key="3">
    <source>
        <dbReference type="Google" id="ProtNLM"/>
    </source>
</evidence>
<reference evidence="1 2" key="1">
    <citation type="submission" date="2024-05" db="EMBL/GenBank/DDBJ databases">
        <authorList>
            <person name="Duchaud E."/>
        </authorList>
    </citation>
    <scope>NUCLEOTIDE SEQUENCE [LARGE SCALE GENOMIC DNA]</scope>
    <source>
        <strain evidence="1">Ena-SAMPLE-TAB-13-05-2024-13:56:06:370-140302</strain>
    </source>
</reference>
<dbReference type="Proteomes" id="UP001497416">
    <property type="component" value="Unassembled WGS sequence"/>
</dbReference>
<evidence type="ECO:0000313" key="2">
    <source>
        <dbReference type="Proteomes" id="UP001497416"/>
    </source>
</evidence>
<evidence type="ECO:0000313" key="1">
    <source>
        <dbReference type="EMBL" id="CAL2093265.1"/>
    </source>
</evidence>
<comment type="caution">
    <text evidence="1">The sequence shown here is derived from an EMBL/GenBank/DDBJ whole genome shotgun (WGS) entry which is preliminary data.</text>
</comment>
<accession>A0ABM9P5J6</accession>